<evidence type="ECO:0000256" key="4">
    <source>
        <dbReference type="ARBA" id="ARBA00023136"/>
    </source>
</evidence>
<dbReference type="PANTHER" id="PTHR22718:SF11">
    <property type="entry name" value="7TM GPCR SERPENTINE RECEPTOR CLASS X (SRX) DOMAIN-CONTAINING PROTEIN"/>
    <property type="match status" value="1"/>
</dbReference>
<comment type="subcellular location">
    <subcellularLocation>
        <location evidence="1">Membrane</location>
    </subcellularLocation>
</comment>
<dbReference type="SUPFAM" id="SSF81321">
    <property type="entry name" value="Family A G protein-coupled receptor-like"/>
    <property type="match status" value="1"/>
</dbReference>
<accession>A0A0N5AG56</accession>
<feature type="transmembrane region" description="Helical" evidence="5">
    <location>
        <begin position="200"/>
        <end position="220"/>
    </location>
</feature>
<dbReference type="AlphaFoldDB" id="A0A0N5AG56"/>
<evidence type="ECO:0000256" key="1">
    <source>
        <dbReference type="ARBA" id="ARBA00004370"/>
    </source>
</evidence>
<organism evidence="7 8">
    <name type="scientific">Syphacia muris</name>
    <dbReference type="NCBI Taxonomy" id="451379"/>
    <lineage>
        <taxon>Eukaryota</taxon>
        <taxon>Metazoa</taxon>
        <taxon>Ecdysozoa</taxon>
        <taxon>Nematoda</taxon>
        <taxon>Chromadorea</taxon>
        <taxon>Rhabditida</taxon>
        <taxon>Spirurina</taxon>
        <taxon>Oxyuridomorpha</taxon>
        <taxon>Oxyuroidea</taxon>
        <taxon>Oxyuridae</taxon>
        <taxon>Syphacia</taxon>
    </lineage>
</organism>
<evidence type="ECO:0000313" key="8">
    <source>
        <dbReference type="WBParaSite" id="SMUV_0000328601-mRNA-1"/>
    </source>
</evidence>
<dbReference type="InterPro" id="IPR017452">
    <property type="entry name" value="GPCR_Rhodpsn_7TM"/>
</dbReference>
<feature type="transmembrane region" description="Helical" evidence="5">
    <location>
        <begin position="251"/>
        <end position="271"/>
    </location>
</feature>
<proteinExistence type="predicted"/>
<dbReference type="PROSITE" id="PS50262">
    <property type="entry name" value="G_PROTEIN_RECEP_F1_2"/>
    <property type="match status" value="1"/>
</dbReference>
<feature type="domain" description="G-protein coupled receptors family 1 profile" evidence="6">
    <location>
        <begin position="100"/>
        <end position="289"/>
    </location>
</feature>
<evidence type="ECO:0000313" key="7">
    <source>
        <dbReference type="Proteomes" id="UP000046393"/>
    </source>
</evidence>
<dbReference type="Gene3D" id="1.20.1070.10">
    <property type="entry name" value="Rhodopsin 7-helix transmembrane proteins"/>
    <property type="match status" value="1"/>
</dbReference>
<keyword evidence="3 5" id="KW-1133">Transmembrane helix</keyword>
<keyword evidence="4 5" id="KW-0472">Membrane</keyword>
<keyword evidence="2 5" id="KW-0812">Transmembrane</keyword>
<reference evidence="8" key="1">
    <citation type="submission" date="2017-02" db="UniProtKB">
        <authorList>
            <consortium name="WormBaseParasite"/>
        </authorList>
    </citation>
    <scope>IDENTIFICATION</scope>
</reference>
<dbReference type="PANTHER" id="PTHR22718">
    <property type="entry name" value="SERPENTINE RECEPTOR, CLASS X"/>
    <property type="match status" value="1"/>
</dbReference>
<evidence type="ECO:0000256" key="2">
    <source>
        <dbReference type="ARBA" id="ARBA00022692"/>
    </source>
</evidence>
<name>A0A0N5AG56_9BILA</name>
<keyword evidence="7" id="KW-1185">Reference proteome</keyword>
<feature type="transmembrane region" description="Helical" evidence="5">
    <location>
        <begin position="84"/>
        <end position="109"/>
    </location>
</feature>
<evidence type="ECO:0000259" key="6">
    <source>
        <dbReference type="PROSITE" id="PS50262"/>
    </source>
</evidence>
<dbReference type="WBParaSite" id="SMUV_0000328601-mRNA-1">
    <property type="protein sequence ID" value="SMUV_0000328601-mRNA-1"/>
    <property type="gene ID" value="SMUV_0000328601"/>
</dbReference>
<feature type="transmembrane region" description="Helical" evidence="5">
    <location>
        <begin position="166"/>
        <end position="188"/>
    </location>
</feature>
<dbReference type="Proteomes" id="UP000046393">
    <property type="component" value="Unplaced"/>
</dbReference>
<feature type="transmembrane region" description="Helical" evidence="5">
    <location>
        <begin position="292"/>
        <end position="313"/>
    </location>
</feature>
<feature type="transmembrane region" description="Helical" evidence="5">
    <location>
        <begin position="121"/>
        <end position="146"/>
    </location>
</feature>
<sequence>MTHGSEAVVSSYLAQVTFRGDPFFLVEDFHDGMLRQNQCCMKLGLIREHAISVALVMSTTTAYDDFANIDGCLNVIPGISHYRVGFGIVFAAVIATALFLLILVTAILFRFKHSKKQPIYGLLNLLNITQVIYLIPSVIVMLPCTFSSCPFYSNPAIVLLSLPDTFGFYASSTLNCLIAIERISMFLFTPLHYFVERHTIAYGSISWIIGLLVMFLTTFIGCYKRFNPYSIAFSYECGSCDLFKNVNLLTMLMWITQVMVIVMLIGYIVVVGSMKLKSSLRTKKRRFTRQEAGLLLQGGLICLCQWMVIVFFFDIRTILEDEPVVSFYGFSAFDI</sequence>
<dbReference type="GO" id="GO:0016020">
    <property type="term" value="C:membrane"/>
    <property type="evidence" value="ECO:0007669"/>
    <property type="project" value="UniProtKB-SubCell"/>
</dbReference>
<evidence type="ECO:0000256" key="3">
    <source>
        <dbReference type="ARBA" id="ARBA00022989"/>
    </source>
</evidence>
<evidence type="ECO:0000256" key="5">
    <source>
        <dbReference type="SAM" id="Phobius"/>
    </source>
</evidence>
<protein>
    <submittedName>
        <fullName evidence="8">G_PROTEIN_RECEP_F1_2 domain-containing protein</fullName>
    </submittedName>
</protein>